<gene>
    <name evidence="1" type="ORF">PMG71_12965</name>
</gene>
<reference evidence="1 2" key="1">
    <citation type="submission" date="2023-01" db="EMBL/GenBank/DDBJ databases">
        <title>Novel diversity within Roseofilum (Cyanobacteria; Desertifilaceae) from marine benthic mats with descriptions of four novel species.</title>
        <authorList>
            <person name="Wang Y."/>
            <person name="Berthold D.E."/>
            <person name="Hu J."/>
            <person name="Lefler F.W."/>
            <person name="Laughinghouse H.D. IV."/>
        </authorList>
    </citation>
    <scope>NUCLEOTIDE SEQUENCE [LARGE SCALE GENOMIC DNA]</scope>
    <source>
        <strain evidence="1 2">BLCC-M154</strain>
    </source>
</reference>
<evidence type="ECO:0000313" key="1">
    <source>
        <dbReference type="EMBL" id="MDJ1170343.1"/>
    </source>
</evidence>
<protein>
    <submittedName>
        <fullName evidence="1">DUF4926 domain-containing protein</fullName>
    </submittedName>
</protein>
<proteinExistence type="predicted"/>
<accession>A0ABT7ATV2</accession>
<organism evidence="1 2">
    <name type="scientific">Roseofilum acuticapitatum BLCC-M154</name>
    <dbReference type="NCBI Taxonomy" id="3022444"/>
    <lineage>
        <taxon>Bacteria</taxon>
        <taxon>Bacillati</taxon>
        <taxon>Cyanobacteriota</taxon>
        <taxon>Cyanophyceae</taxon>
        <taxon>Desertifilales</taxon>
        <taxon>Desertifilaceae</taxon>
        <taxon>Roseofilum</taxon>
        <taxon>Roseofilum acuticapitatum</taxon>
    </lineage>
</organism>
<dbReference type="RefSeq" id="WP_283754101.1">
    <property type="nucleotide sequence ID" value="NZ_JAQOSP010000087.1"/>
</dbReference>
<sequence>MSLELYQEIALIQDISEYGMYQGDIATLIDFIPHPDGGETGCTLEVFNAVGESIKVVTVPISAVKTLTRNDILTTRSLLTAS</sequence>
<comment type="caution">
    <text evidence="1">The sequence shown here is derived from an EMBL/GenBank/DDBJ whole genome shotgun (WGS) entry which is preliminary data.</text>
</comment>
<dbReference type="Proteomes" id="UP001235303">
    <property type="component" value="Unassembled WGS sequence"/>
</dbReference>
<keyword evidence="2" id="KW-1185">Reference proteome</keyword>
<dbReference type="EMBL" id="JAQOSP010000087">
    <property type="protein sequence ID" value="MDJ1170343.1"/>
    <property type="molecule type" value="Genomic_DNA"/>
</dbReference>
<name>A0ABT7ATV2_9CYAN</name>
<evidence type="ECO:0000313" key="2">
    <source>
        <dbReference type="Proteomes" id="UP001235303"/>
    </source>
</evidence>